<name>A0A0M9WJ14_9EURO</name>
<organism evidence="3 4">
    <name type="scientific">Penicillium nordicum</name>
    <dbReference type="NCBI Taxonomy" id="229535"/>
    <lineage>
        <taxon>Eukaryota</taxon>
        <taxon>Fungi</taxon>
        <taxon>Dikarya</taxon>
        <taxon>Ascomycota</taxon>
        <taxon>Pezizomycotina</taxon>
        <taxon>Eurotiomycetes</taxon>
        <taxon>Eurotiomycetidae</taxon>
        <taxon>Eurotiales</taxon>
        <taxon>Aspergillaceae</taxon>
        <taxon>Penicillium</taxon>
    </lineage>
</organism>
<dbReference type="PANTHER" id="PTHR43544:SF36">
    <property type="entry name" value="CHAIN OXIDOREDUCTASE (CSGA), PUTATIVE (AFU_ORTHOLOGUE AFUA_4G00910)-RELATED"/>
    <property type="match status" value="1"/>
</dbReference>
<dbReference type="CDD" id="cd05325">
    <property type="entry name" value="carb_red_sniffer_like_SDR_c"/>
    <property type="match status" value="1"/>
</dbReference>
<dbReference type="AlphaFoldDB" id="A0A0M9WJ14"/>
<evidence type="ECO:0000256" key="1">
    <source>
        <dbReference type="ARBA" id="ARBA00006484"/>
    </source>
</evidence>
<dbReference type="Gene3D" id="3.40.50.720">
    <property type="entry name" value="NAD(P)-binding Rossmann-like Domain"/>
    <property type="match status" value="1"/>
</dbReference>
<dbReference type="STRING" id="229535.A0A0M9WJ14"/>
<gene>
    <name evidence="3" type="ORF">ACN38_g2356</name>
</gene>
<dbReference type="PRINTS" id="PR00080">
    <property type="entry name" value="SDRFAMILY"/>
</dbReference>
<keyword evidence="4" id="KW-1185">Reference proteome</keyword>
<dbReference type="EMBL" id="LHQQ01000025">
    <property type="protein sequence ID" value="KOS46739.1"/>
    <property type="molecule type" value="Genomic_DNA"/>
</dbReference>
<protein>
    <recommendedName>
        <fullName evidence="5">Short chain oxidoreductase</fullName>
    </recommendedName>
</protein>
<accession>A0A0M9WJ14</accession>
<comment type="similarity">
    <text evidence="1 2">Belongs to the short-chain dehydrogenases/reductases (SDR) family.</text>
</comment>
<reference evidence="3 4" key="1">
    <citation type="submission" date="2015-08" db="EMBL/GenBank/DDBJ databases">
        <title>Genome sequencing of Penicillium nordicum.</title>
        <authorList>
            <person name="Nguyen H.D."/>
            <person name="Seifert K.A."/>
        </authorList>
    </citation>
    <scope>NUCLEOTIDE SEQUENCE [LARGE SCALE GENOMIC DNA]</scope>
    <source>
        <strain evidence="3 4">DAOMC 185683</strain>
    </source>
</reference>
<comment type="caution">
    <text evidence="3">The sequence shown here is derived from an EMBL/GenBank/DDBJ whole genome shotgun (WGS) entry which is preliminary data.</text>
</comment>
<evidence type="ECO:0000256" key="2">
    <source>
        <dbReference type="RuleBase" id="RU000363"/>
    </source>
</evidence>
<proteinExistence type="inferred from homology"/>
<dbReference type="PANTHER" id="PTHR43544">
    <property type="entry name" value="SHORT-CHAIN DEHYDROGENASE/REDUCTASE"/>
    <property type="match status" value="1"/>
</dbReference>
<sequence length="273" mass="29658">MSQNARDIYIWSSMTLIYISMHVYPVTGASRGLGLALITRLATLPKTEVGTIIATARQDNSASLREIADTSARRVQIAKLDVTDESSVKGGVAAVERQLQGKGLDYLVNNAGVSDWSPTGLEGMDNLNKTFNVNVTAPHVVSRAFLPLLRKGEKKTVINISTTLGSIAMADAFQPLLSPAYKISKAALNMLTVQYAQQYANDGFTFLAINPGWLRTDLGGSRADLPVEVGAEKVLDIIQKATPEQNGKFVNIHVPGWETREGPNQYDGKEIPW</sequence>
<dbReference type="InterPro" id="IPR051468">
    <property type="entry name" value="Fungal_SecMetab_SDRs"/>
</dbReference>
<dbReference type="PRINTS" id="PR00081">
    <property type="entry name" value="GDHRDH"/>
</dbReference>
<evidence type="ECO:0008006" key="5">
    <source>
        <dbReference type="Google" id="ProtNLM"/>
    </source>
</evidence>
<dbReference type="GO" id="GO:0005737">
    <property type="term" value="C:cytoplasm"/>
    <property type="evidence" value="ECO:0007669"/>
    <property type="project" value="TreeGrafter"/>
</dbReference>
<dbReference type="InterPro" id="IPR036291">
    <property type="entry name" value="NAD(P)-bd_dom_sf"/>
</dbReference>
<dbReference type="InterPro" id="IPR002347">
    <property type="entry name" value="SDR_fam"/>
</dbReference>
<dbReference type="Pfam" id="PF00106">
    <property type="entry name" value="adh_short"/>
    <property type="match status" value="1"/>
</dbReference>
<dbReference type="OrthoDB" id="7289984at2759"/>
<evidence type="ECO:0000313" key="4">
    <source>
        <dbReference type="Proteomes" id="UP000037696"/>
    </source>
</evidence>
<dbReference type="SUPFAM" id="SSF51735">
    <property type="entry name" value="NAD(P)-binding Rossmann-fold domains"/>
    <property type="match status" value="1"/>
</dbReference>
<evidence type="ECO:0000313" key="3">
    <source>
        <dbReference type="EMBL" id="KOS46739.1"/>
    </source>
</evidence>
<dbReference type="GO" id="GO:0016491">
    <property type="term" value="F:oxidoreductase activity"/>
    <property type="evidence" value="ECO:0007669"/>
    <property type="project" value="TreeGrafter"/>
</dbReference>
<dbReference type="Proteomes" id="UP000037696">
    <property type="component" value="Unassembled WGS sequence"/>
</dbReference>